<feature type="domain" description="CusB-like beta-barrel" evidence="5">
    <location>
        <begin position="200"/>
        <end position="276"/>
    </location>
</feature>
<dbReference type="Pfam" id="PF25917">
    <property type="entry name" value="BSH_RND"/>
    <property type="match status" value="1"/>
</dbReference>
<dbReference type="Gene3D" id="1.10.287.470">
    <property type="entry name" value="Helix hairpin bin"/>
    <property type="match status" value="1"/>
</dbReference>
<feature type="compositionally biased region" description="Basic and acidic residues" evidence="2">
    <location>
        <begin position="348"/>
        <end position="358"/>
    </location>
</feature>
<feature type="compositionally biased region" description="Basic and acidic residues" evidence="2">
    <location>
        <begin position="399"/>
        <end position="412"/>
    </location>
</feature>
<reference evidence="7" key="1">
    <citation type="journal article" date="2019" name="Int. J. Syst. Evol. Microbiol.">
        <title>The Global Catalogue of Microorganisms (GCM) 10K type strain sequencing project: providing services to taxonomists for standard genome sequencing and annotation.</title>
        <authorList>
            <consortium name="The Broad Institute Genomics Platform"/>
            <consortium name="The Broad Institute Genome Sequencing Center for Infectious Disease"/>
            <person name="Wu L."/>
            <person name="Ma J."/>
        </authorList>
    </citation>
    <scope>NUCLEOTIDE SEQUENCE [LARGE SCALE GENOMIC DNA]</scope>
    <source>
        <strain evidence="7">CCUG 61697</strain>
    </source>
</reference>
<dbReference type="InterPro" id="IPR058624">
    <property type="entry name" value="MdtA-like_HH"/>
</dbReference>
<evidence type="ECO:0000313" key="6">
    <source>
        <dbReference type="EMBL" id="MFD0987114.1"/>
    </source>
</evidence>
<dbReference type="Proteomes" id="UP001597102">
    <property type="component" value="Unassembled WGS sequence"/>
</dbReference>
<dbReference type="RefSeq" id="WP_379088497.1">
    <property type="nucleotide sequence ID" value="NZ_JBHTJO010000001.1"/>
</dbReference>
<evidence type="ECO:0000313" key="7">
    <source>
        <dbReference type="Proteomes" id="UP001597102"/>
    </source>
</evidence>
<proteinExistence type="inferred from homology"/>
<gene>
    <name evidence="6" type="ORF">ACFQ2F_08385</name>
</gene>
<evidence type="ECO:0000259" key="4">
    <source>
        <dbReference type="Pfam" id="PF25917"/>
    </source>
</evidence>
<keyword evidence="7" id="KW-1185">Reference proteome</keyword>
<dbReference type="InterPro" id="IPR058792">
    <property type="entry name" value="Beta-barrel_RND_2"/>
</dbReference>
<dbReference type="Gene3D" id="2.40.30.170">
    <property type="match status" value="1"/>
</dbReference>
<evidence type="ECO:0000256" key="2">
    <source>
        <dbReference type="SAM" id="MobiDB-lite"/>
    </source>
</evidence>
<organism evidence="6 7">
    <name type="scientific">Methyloligella solikamskensis</name>
    <dbReference type="NCBI Taxonomy" id="1177756"/>
    <lineage>
        <taxon>Bacteria</taxon>
        <taxon>Pseudomonadati</taxon>
        <taxon>Pseudomonadota</taxon>
        <taxon>Alphaproteobacteria</taxon>
        <taxon>Hyphomicrobiales</taxon>
        <taxon>Hyphomicrobiaceae</taxon>
        <taxon>Methyloligella</taxon>
    </lineage>
</organism>
<dbReference type="Pfam" id="PF25954">
    <property type="entry name" value="Beta-barrel_RND_2"/>
    <property type="match status" value="1"/>
</dbReference>
<protein>
    <submittedName>
        <fullName evidence="6">Efflux RND transporter periplasmic adaptor subunit</fullName>
    </submittedName>
</protein>
<comment type="similarity">
    <text evidence="1">Belongs to the membrane fusion protein (MFP) (TC 8.A.1) family.</text>
</comment>
<dbReference type="SUPFAM" id="SSF111369">
    <property type="entry name" value="HlyD-like secretion proteins"/>
    <property type="match status" value="1"/>
</dbReference>
<dbReference type="NCBIfam" id="TIGR01730">
    <property type="entry name" value="RND_mfp"/>
    <property type="match status" value="1"/>
</dbReference>
<comment type="caution">
    <text evidence="6">The sequence shown here is derived from an EMBL/GenBank/DDBJ whole genome shotgun (WGS) entry which is preliminary data.</text>
</comment>
<name>A0ABW3JA27_9HYPH</name>
<dbReference type="Pfam" id="PF25876">
    <property type="entry name" value="HH_MFP_RND"/>
    <property type="match status" value="1"/>
</dbReference>
<accession>A0ABW3JA27</accession>
<dbReference type="EMBL" id="JBHTJO010000001">
    <property type="protein sequence ID" value="MFD0987114.1"/>
    <property type="molecule type" value="Genomic_DNA"/>
</dbReference>
<dbReference type="PANTHER" id="PTHR30469:SF11">
    <property type="entry name" value="BLL4320 PROTEIN"/>
    <property type="match status" value="1"/>
</dbReference>
<dbReference type="InterPro" id="IPR006143">
    <property type="entry name" value="RND_pump_MFP"/>
</dbReference>
<evidence type="ECO:0000259" key="5">
    <source>
        <dbReference type="Pfam" id="PF25954"/>
    </source>
</evidence>
<feature type="compositionally biased region" description="Acidic residues" evidence="2">
    <location>
        <begin position="329"/>
        <end position="347"/>
    </location>
</feature>
<sequence>MTKRFIIVAIIIAVFLGGLAWFQFIFKPQMIEQFVSKMQGAAPTVTTEVAKLESWTPELHAIGTVTAIRGVNLAPEISGIIEDYFFESGDDVEEGKLLVQLDDSVQQAELAANKATLKDAEINYDRQSKLVDRGAVSQAALDTATADRDSARAAVDQVSAVIEQKSVEAPFAGRIGLRTVEKGQYVPTGEGIVWLQSLDPIWVDFPVPETESGRIKLGDAVQVRVDSYPDKTFDGKITARDVRVSTDTRTLMLRATLQNPDKTLLPGMFGDVTVGSGAPKEYVTVPKTAVTYSLYGDAVWVVVPGDKEGSPEDETSAPESGGAQAAEADQGEAAEGDAENADAQEDDAAPKLKAERRFVRVGPNRGDRVAILEGIEAGDEVVSSGQLKLQPDSAVEVDNSERLKAPAELPRP</sequence>
<evidence type="ECO:0000259" key="3">
    <source>
        <dbReference type="Pfam" id="PF25876"/>
    </source>
</evidence>
<dbReference type="Gene3D" id="2.40.420.20">
    <property type="match status" value="1"/>
</dbReference>
<dbReference type="PANTHER" id="PTHR30469">
    <property type="entry name" value="MULTIDRUG RESISTANCE PROTEIN MDTA"/>
    <property type="match status" value="1"/>
</dbReference>
<feature type="domain" description="Multidrug resistance protein MdtA-like alpha-helical hairpin" evidence="3">
    <location>
        <begin position="106"/>
        <end position="164"/>
    </location>
</feature>
<feature type="region of interest" description="Disordered" evidence="2">
    <location>
        <begin position="392"/>
        <end position="412"/>
    </location>
</feature>
<feature type="region of interest" description="Disordered" evidence="2">
    <location>
        <begin position="304"/>
        <end position="360"/>
    </location>
</feature>
<dbReference type="Gene3D" id="2.40.50.100">
    <property type="match status" value="1"/>
</dbReference>
<dbReference type="InterPro" id="IPR058625">
    <property type="entry name" value="MdtA-like_BSH"/>
</dbReference>
<evidence type="ECO:0000256" key="1">
    <source>
        <dbReference type="ARBA" id="ARBA00009477"/>
    </source>
</evidence>
<feature type="domain" description="Multidrug resistance protein MdtA-like barrel-sandwich hybrid" evidence="4">
    <location>
        <begin position="70"/>
        <end position="190"/>
    </location>
</feature>